<organism evidence="12 13">
    <name type="scientific">Cocleimonas flava</name>
    <dbReference type="NCBI Taxonomy" id="634765"/>
    <lineage>
        <taxon>Bacteria</taxon>
        <taxon>Pseudomonadati</taxon>
        <taxon>Pseudomonadota</taxon>
        <taxon>Gammaproteobacteria</taxon>
        <taxon>Thiotrichales</taxon>
        <taxon>Thiotrichaceae</taxon>
        <taxon>Cocleimonas</taxon>
    </lineage>
</organism>
<keyword evidence="6" id="KW-0997">Cell inner membrane</keyword>
<evidence type="ECO:0000256" key="5">
    <source>
        <dbReference type="ARBA" id="ARBA00022481"/>
    </source>
</evidence>
<dbReference type="Proteomes" id="UP000294887">
    <property type="component" value="Unassembled WGS sequence"/>
</dbReference>
<dbReference type="NCBIfam" id="TIGR01711">
    <property type="entry name" value="gspJ"/>
    <property type="match status" value="1"/>
</dbReference>
<comment type="similarity">
    <text evidence="2">Belongs to the GSP J family.</text>
</comment>
<dbReference type="GO" id="GO:0015628">
    <property type="term" value="P:protein secretion by the type II secretion system"/>
    <property type="evidence" value="ECO:0007669"/>
    <property type="project" value="InterPro"/>
</dbReference>
<feature type="transmembrane region" description="Helical" evidence="11">
    <location>
        <begin position="7"/>
        <end position="31"/>
    </location>
</feature>
<dbReference type="InterPro" id="IPR012902">
    <property type="entry name" value="N_methyl_site"/>
</dbReference>
<feature type="coiled-coil region" evidence="10">
    <location>
        <begin position="34"/>
        <end position="68"/>
    </location>
</feature>
<evidence type="ECO:0000313" key="13">
    <source>
        <dbReference type="Proteomes" id="UP000294887"/>
    </source>
</evidence>
<evidence type="ECO:0000256" key="2">
    <source>
        <dbReference type="ARBA" id="ARBA00011084"/>
    </source>
</evidence>
<proteinExistence type="inferred from homology"/>
<dbReference type="EMBL" id="SMFQ01000002">
    <property type="protein sequence ID" value="TCJ88668.1"/>
    <property type="molecule type" value="Genomic_DNA"/>
</dbReference>
<evidence type="ECO:0000256" key="1">
    <source>
        <dbReference type="ARBA" id="ARBA00004377"/>
    </source>
</evidence>
<dbReference type="Gene3D" id="3.10.610.10">
    <property type="entry name" value="GSPII I/J protein-like"/>
    <property type="match status" value="1"/>
</dbReference>
<dbReference type="Gene3D" id="2.10.70.20">
    <property type="entry name" value="gspk-gspi-gspj complex like domains"/>
    <property type="match status" value="1"/>
</dbReference>
<keyword evidence="4" id="KW-1003">Cell membrane</keyword>
<keyword evidence="7 11" id="KW-0812">Transmembrane</keyword>
<evidence type="ECO:0000256" key="10">
    <source>
        <dbReference type="SAM" id="Coils"/>
    </source>
</evidence>
<comment type="caution">
    <text evidence="12">The sequence shown here is derived from an EMBL/GenBank/DDBJ whole genome shotgun (WGS) entry which is preliminary data.</text>
</comment>
<evidence type="ECO:0000313" key="12">
    <source>
        <dbReference type="EMBL" id="TCJ88668.1"/>
    </source>
</evidence>
<dbReference type="PANTHER" id="PTHR39583">
    <property type="entry name" value="TYPE II SECRETION SYSTEM PROTEIN J-RELATED"/>
    <property type="match status" value="1"/>
</dbReference>
<evidence type="ECO:0000256" key="6">
    <source>
        <dbReference type="ARBA" id="ARBA00022519"/>
    </source>
</evidence>
<keyword evidence="13" id="KW-1185">Reference proteome</keyword>
<accession>A0A4R1F9V7</accession>
<dbReference type="NCBIfam" id="TIGR02532">
    <property type="entry name" value="IV_pilin_GFxxxE"/>
    <property type="match status" value="1"/>
</dbReference>
<keyword evidence="10" id="KW-0175">Coiled coil</keyword>
<evidence type="ECO:0000256" key="8">
    <source>
        <dbReference type="ARBA" id="ARBA00022989"/>
    </source>
</evidence>
<evidence type="ECO:0000256" key="9">
    <source>
        <dbReference type="ARBA" id="ARBA00023136"/>
    </source>
</evidence>
<dbReference type="RefSeq" id="WP_131904349.1">
    <property type="nucleotide sequence ID" value="NZ_BAAAFU010000008.1"/>
</dbReference>
<keyword evidence="5" id="KW-0488">Methylation</keyword>
<dbReference type="SUPFAM" id="SSF54523">
    <property type="entry name" value="Pili subunits"/>
    <property type="match status" value="1"/>
</dbReference>
<keyword evidence="8 11" id="KW-1133">Transmembrane helix</keyword>
<dbReference type="AlphaFoldDB" id="A0A4R1F9V7"/>
<comment type="subcellular location">
    <subcellularLocation>
        <location evidence="1">Cell inner membrane</location>
        <topology evidence="1">Single-pass membrane protein</topology>
    </subcellularLocation>
</comment>
<evidence type="ECO:0000256" key="4">
    <source>
        <dbReference type="ARBA" id="ARBA00022475"/>
    </source>
</evidence>
<name>A0A4R1F9V7_9GAMM</name>
<dbReference type="InterPro" id="IPR051621">
    <property type="entry name" value="T2SS_protein_J"/>
</dbReference>
<protein>
    <recommendedName>
        <fullName evidence="3">Type II secretion system protein J</fullName>
    </recommendedName>
</protein>
<dbReference type="InterPro" id="IPR010055">
    <property type="entry name" value="T2SS_protein-GspJ"/>
</dbReference>
<dbReference type="GO" id="GO:0005886">
    <property type="term" value="C:plasma membrane"/>
    <property type="evidence" value="ECO:0007669"/>
    <property type="project" value="UniProtKB-SubCell"/>
</dbReference>
<dbReference type="InterPro" id="IPR045584">
    <property type="entry name" value="Pilin-like"/>
</dbReference>
<keyword evidence="9 11" id="KW-0472">Membrane</keyword>
<evidence type="ECO:0000256" key="7">
    <source>
        <dbReference type="ARBA" id="ARBA00022692"/>
    </source>
</evidence>
<gene>
    <name evidence="12" type="ORF">EV695_0526</name>
</gene>
<sequence length="197" mass="22436">MKSAAKGFTLLELLVAMSIFSFMAITAYAGLSNMLTSNQAITEQEQKLKELQRTMLFLEKDIRQVVSRPRKTGYDADEVKPAFSYGLDSDDSEGILEFTKAGVSNPLALAKSSLERVRYDLEEDVLTRNSWAYIDHIDLEPVEMTLLTGVESLELRLLDDKDQWQSNWSDLKALPVAVEVTLEHKYWGKIIRLFPIR</sequence>
<dbReference type="OrthoDB" id="9794345at2"/>
<evidence type="ECO:0000256" key="3">
    <source>
        <dbReference type="ARBA" id="ARBA00021539"/>
    </source>
</evidence>
<dbReference type="PROSITE" id="PS00409">
    <property type="entry name" value="PROKAR_NTER_METHYL"/>
    <property type="match status" value="1"/>
</dbReference>
<evidence type="ECO:0000256" key="11">
    <source>
        <dbReference type="SAM" id="Phobius"/>
    </source>
</evidence>
<dbReference type="Pfam" id="PF11612">
    <property type="entry name" value="T2SSJ"/>
    <property type="match status" value="1"/>
</dbReference>
<dbReference type="PANTHER" id="PTHR39583:SF2">
    <property type="entry name" value="TYPE II SECRETION SYSTEM PROTEIN J"/>
    <property type="match status" value="1"/>
</dbReference>
<dbReference type="Pfam" id="PF07963">
    <property type="entry name" value="N_methyl"/>
    <property type="match status" value="1"/>
</dbReference>
<dbReference type="GO" id="GO:0015627">
    <property type="term" value="C:type II protein secretion system complex"/>
    <property type="evidence" value="ECO:0007669"/>
    <property type="project" value="InterPro"/>
</dbReference>
<reference evidence="12 13" key="1">
    <citation type="submission" date="2019-03" db="EMBL/GenBank/DDBJ databases">
        <title>Genomic Encyclopedia of Type Strains, Phase IV (KMG-IV): sequencing the most valuable type-strain genomes for metagenomic binning, comparative biology and taxonomic classification.</title>
        <authorList>
            <person name="Goeker M."/>
        </authorList>
    </citation>
    <scope>NUCLEOTIDE SEQUENCE [LARGE SCALE GENOMIC DNA]</scope>
    <source>
        <strain evidence="12 13">DSM 24830</strain>
    </source>
</reference>